<dbReference type="GO" id="GO:0055085">
    <property type="term" value="P:transmembrane transport"/>
    <property type="evidence" value="ECO:0007669"/>
    <property type="project" value="InterPro"/>
</dbReference>
<proteinExistence type="inferred from homology"/>
<dbReference type="Pfam" id="PF12974">
    <property type="entry name" value="Phosphonate-bd"/>
    <property type="match status" value="1"/>
</dbReference>
<evidence type="ECO:0000256" key="2">
    <source>
        <dbReference type="ARBA" id="ARBA00022729"/>
    </source>
</evidence>
<gene>
    <name evidence="4" type="primary">phnD</name>
    <name evidence="4" type="ORF">GBA65_12995</name>
</gene>
<dbReference type="EMBL" id="CP045121">
    <property type="protein sequence ID" value="QIN79276.1"/>
    <property type="molecule type" value="Genomic_DNA"/>
</dbReference>
<evidence type="ECO:0000313" key="5">
    <source>
        <dbReference type="Proteomes" id="UP000502706"/>
    </source>
</evidence>
<evidence type="ECO:0000256" key="3">
    <source>
        <dbReference type="SAM" id="MobiDB-lite"/>
    </source>
</evidence>
<evidence type="ECO:0000256" key="1">
    <source>
        <dbReference type="ARBA" id="ARBA00007162"/>
    </source>
</evidence>
<dbReference type="PANTHER" id="PTHR35841:SF1">
    <property type="entry name" value="PHOSPHONATES-BINDING PERIPLASMIC PROTEIN"/>
    <property type="match status" value="1"/>
</dbReference>
<dbReference type="AlphaFoldDB" id="A0A6G8PYK7"/>
<dbReference type="SUPFAM" id="SSF53850">
    <property type="entry name" value="Periplasmic binding protein-like II"/>
    <property type="match status" value="1"/>
</dbReference>
<feature type="compositionally biased region" description="Basic and acidic residues" evidence="3">
    <location>
        <begin position="34"/>
        <end position="43"/>
    </location>
</feature>
<evidence type="ECO:0000313" key="4">
    <source>
        <dbReference type="EMBL" id="QIN79276.1"/>
    </source>
</evidence>
<dbReference type="PANTHER" id="PTHR35841">
    <property type="entry name" value="PHOSPHONATES-BINDING PERIPLASMIC PROTEIN"/>
    <property type="match status" value="1"/>
</dbReference>
<keyword evidence="5" id="KW-1185">Reference proteome</keyword>
<name>A0A6G8PYK7_9ACTN</name>
<organism evidence="4 5">
    <name type="scientific">Rubrobacter marinus</name>
    <dbReference type="NCBI Taxonomy" id="2653852"/>
    <lineage>
        <taxon>Bacteria</taxon>
        <taxon>Bacillati</taxon>
        <taxon>Actinomycetota</taxon>
        <taxon>Rubrobacteria</taxon>
        <taxon>Rubrobacterales</taxon>
        <taxon>Rubrobacteraceae</taxon>
        <taxon>Rubrobacter</taxon>
    </lineage>
</organism>
<protein>
    <submittedName>
        <fullName evidence="4">Phosphate/phosphite/phosphonate ABC transporter substrate-binding protein</fullName>
    </submittedName>
</protein>
<reference evidence="4 5" key="1">
    <citation type="submission" date="2019-10" db="EMBL/GenBank/DDBJ databases">
        <title>Rubrobacter sp nov SCSIO 52915 isolated from a deep-sea sediment in the South China Sea.</title>
        <authorList>
            <person name="Chen R.W."/>
        </authorList>
    </citation>
    <scope>NUCLEOTIDE SEQUENCE [LARGE SCALE GENOMIC DNA]</scope>
    <source>
        <strain evidence="4 5">SCSIO 52915</strain>
    </source>
</reference>
<dbReference type="NCBIfam" id="TIGR01098">
    <property type="entry name" value="3A0109s03R"/>
    <property type="match status" value="1"/>
</dbReference>
<dbReference type="Gene3D" id="3.40.190.10">
    <property type="entry name" value="Periplasmic binding protein-like II"/>
    <property type="match status" value="1"/>
</dbReference>
<dbReference type="InterPro" id="IPR005770">
    <property type="entry name" value="PhnD"/>
</dbReference>
<keyword evidence="2" id="KW-0732">Signal</keyword>
<comment type="similarity">
    <text evidence="1">Belongs to the phosphate/phosphite/phosphonate binding protein family.</text>
</comment>
<feature type="region of interest" description="Disordered" evidence="3">
    <location>
        <begin position="1"/>
        <end position="47"/>
    </location>
</feature>
<dbReference type="Proteomes" id="UP000502706">
    <property type="component" value="Chromosome"/>
</dbReference>
<dbReference type="KEGG" id="rmar:GBA65_12995"/>
<accession>A0A6G8PYK7</accession>
<sequence>MPNQNPRRSRRSTRRSGVPLRGARDGGRALRAGELQRRGRGDGVRGAGPRVLRGLTYVQARERAEVHPLVTEINPRTHDTTYRSVIIVPEESPVREVSELRGRDFAFGSVSSTSGSLYPSIMLREAGVDYRTDLGEVTYTGGHDATAQAVAGGRVDAGGIEDRILYRLEEEGVIEGGSVRVIEESDPIQGYPWVVRSELPDDLEGAITDAYLSMQDPDLLDLLGAEGYERVEAGDYDYVEEQARELDLLTESQ</sequence>
<dbReference type="GO" id="GO:0043190">
    <property type="term" value="C:ATP-binding cassette (ABC) transporter complex"/>
    <property type="evidence" value="ECO:0007669"/>
    <property type="project" value="InterPro"/>
</dbReference>